<name>A0A507B5B1_9PEZI</name>
<evidence type="ECO:0000256" key="1">
    <source>
        <dbReference type="SAM" id="MobiDB-lite"/>
    </source>
</evidence>
<feature type="compositionally biased region" description="Basic residues" evidence="1">
    <location>
        <begin position="61"/>
        <end position="70"/>
    </location>
</feature>
<accession>A0A507B5B1</accession>
<evidence type="ECO:0000313" key="3">
    <source>
        <dbReference type="Proteomes" id="UP000319257"/>
    </source>
</evidence>
<gene>
    <name evidence="2" type="ORF">E0L32_005056</name>
</gene>
<feature type="region of interest" description="Disordered" evidence="1">
    <location>
        <begin position="40"/>
        <end position="130"/>
    </location>
</feature>
<dbReference type="RefSeq" id="XP_030996658.1">
    <property type="nucleotide sequence ID" value="XM_031139535.1"/>
</dbReference>
<dbReference type="AlphaFoldDB" id="A0A507B5B1"/>
<sequence length="168" mass="19381">MDALVLSPPQHLGKHPAIHPLEEGQQRHPHEIRIRHLPSHEERTALRPPFQQQRRQPPQVRLRRRVRRLPPPRLLQLPHRHAEPPPPRLVPVAPRRLVQDGRRHARVDGGAQRRARRRDEALHLGQQGRVEPQRRVRVRGLEGAGDVGRVHDPRAVWEDGGRQGVGHA</sequence>
<dbReference type="EMBL" id="SKBQ01000025">
    <property type="protein sequence ID" value="TPX14947.1"/>
    <property type="molecule type" value="Genomic_DNA"/>
</dbReference>
<dbReference type="InParanoid" id="A0A507B5B1"/>
<keyword evidence="3" id="KW-1185">Reference proteome</keyword>
<evidence type="ECO:0000313" key="2">
    <source>
        <dbReference type="EMBL" id="TPX14947.1"/>
    </source>
</evidence>
<dbReference type="GeneID" id="41972503"/>
<comment type="caution">
    <text evidence="2">The sequence shown here is derived from an EMBL/GenBank/DDBJ whole genome shotgun (WGS) entry which is preliminary data.</text>
</comment>
<proteinExistence type="predicted"/>
<feature type="compositionally biased region" description="Low complexity" evidence="1">
    <location>
        <begin position="46"/>
        <end position="60"/>
    </location>
</feature>
<dbReference type="Proteomes" id="UP000319257">
    <property type="component" value="Unassembled WGS sequence"/>
</dbReference>
<protein>
    <submittedName>
        <fullName evidence="2">Uncharacterized protein</fullName>
    </submittedName>
</protein>
<organism evidence="2 3">
    <name type="scientific">Thyridium curvatum</name>
    <dbReference type="NCBI Taxonomy" id="1093900"/>
    <lineage>
        <taxon>Eukaryota</taxon>
        <taxon>Fungi</taxon>
        <taxon>Dikarya</taxon>
        <taxon>Ascomycota</taxon>
        <taxon>Pezizomycotina</taxon>
        <taxon>Sordariomycetes</taxon>
        <taxon>Sordariomycetidae</taxon>
        <taxon>Thyridiales</taxon>
        <taxon>Thyridiaceae</taxon>
        <taxon>Thyridium</taxon>
    </lineage>
</organism>
<reference evidence="2 3" key="1">
    <citation type="submission" date="2019-06" db="EMBL/GenBank/DDBJ databases">
        <title>Draft genome sequence of the filamentous fungus Phialemoniopsis curvata isolated from diesel fuel.</title>
        <authorList>
            <person name="Varaljay V.A."/>
            <person name="Lyon W.J."/>
            <person name="Crouch A.L."/>
            <person name="Drake C.E."/>
            <person name="Hollomon J.M."/>
            <person name="Nadeau L.J."/>
            <person name="Nunn H.S."/>
            <person name="Stevenson B.S."/>
            <person name="Bojanowski C.L."/>
            <person name="Crookes-Goodson W.J."/>
        </authorList>
    </citation>
    <scope>NUCLEOTIDE SEQUENCE [LARGE SCALE GENOMIC DNA]</scope>
    <source>
        <strain evidence="2 3">D216</strain>
    </source>
</reference>
<feature type="region of interest" description="Disordered" evidence="1">
    <location>
        <begin position="1"/>
        <end position="28"/>
    </location>
</feature>